<comment type="caution">
    <text evidence="1">The sequence shown here is derived from an EMBL/GenBank/DDBJ whole genome shotgun (WGS) entry which is preliminary data.</text>
</comment>
<organism evidence="1 2">
    <name type="scientific">Empedobacter stercoris</name>
    <dbReference type="NCBI Taxonomy" id="1628248"/>
    <lineage>
        <taxon>Bacteria</taxon>
        <taxon>Pseudomonadati</taxon>
        <taxon>Bacteroidota</taxon>
        <taxon>Flavobacteriia</taxon>
        <taxon>Flavobacteriales</taxon>
        <taxon>Weeksellaceae</taxon>
        <taxon>Empedobacter</taxon>
    </lineage>
</organism>
<dbReference type="Proteomes" id="UP000580344">
    <property type="component" value="Unassembled WGS sequence"/>
</dbReference>
<dbReference type="EMBL" id="JABFOQ010000003">
    <property type="protein sequence ID" value="NOJ74794.1"/>
    <property type="molecule type" value="Genomic_DNA"/>
</dbReference>
<dbReference type="RefSeq" id="WP_171622114.1">
    <property type="nucleotide sequence ID" value="NZ_CBCRZD010000003.1"/>
</dbReference>
<name>A0ABX1WJD5_9FLAO</name>
<protein>
    <submittedName>
        <fullName evidence="1">Uncharacterized protein</fullName>
    </submittedName>
</protein>
<keyword evidence="2" id="KW-1185">Reference proteome</keyword>
<evidence type="ECO:0000313" key="1">
    <source>
        <dbReference type="EMBL" id="NOJ74794.1"/>
    </source>
</evidence>
<sequence>MNKLEISKEINYKGNTKKITVAIEQLPPFNPATMDKVKYEETEKTLYLLAEEKFENQKFEWIFSIEQDLQK</sequence>
<proteinExistence type="predicted"/>
<reference evidence="1 2" key="1">
    <citation type="submission" date="2020-05" db="EMBL/GenBank/DDBJ databases">
        <title>Tigecycline resistant gene in Empedobacter stercoris.</title>
        <authorList>
            <person name="Chen Y."/>
            <person name="Cheng Y."/>
            <person name="Zhou K."/>
        </authorList>
    </citation>
    <scope>NUCLEOTIDE SEQUENCE [LARGE SCALE GENOMIC DNA]</scope>
    <source>
        <strain evidence="1 2">ES202</strain>
    </source>
</reference>
<accession>A0ABX1WJD5</accession>
<gene>
    <name evidence="1" type="ORF">HMH06_02885</name>
</gene>
<evidence type="ECO:0000313" key="2">
    <source>
        <dbReference type="Proteomes" id="UP000580344"/>
    </source>
</evidence>